<evidence type="ECO:0000256" key="1">
    <source>
        <dbReference type="PROSITE-ProRule" id="PRU00169"/>
    </source>
</evidence>
<keyword evidence="4" id="KW-1185">Reference proteome</keyword>
<dbReference type="EMBL" id="CP093442">
    <property type="protein sequence ID" value="UOF01695.1"/>
    <property type="molecule type" value="Genomic_DNA"/>
</dbReference>
<sequence length="135" mass="15076">MFPAETRILVIDDMPSIRDLVKNTLKGMGFKNILEAGDGEEGLKILLQNNSAGNNIQLVISDWNMPKMKGLELLKQVRATAEWSNLPFVLLTSESERDQVTEAVLAGVSQYIVKPFSAKIFEDKLKAAYQKHNKA</sequence>
<dbReference type="InterPro" id="IPR011006">
    <property type="entry name" value="CheY-like_superfamily"/>
</dbReference>
<dbReference type="SMART" id="SM00448">
    <property type="entry name" value="REC"/>
    <property type="match status" value="1"/>
</dbReference>
<dbReference type="Gene3D" id="3.40.50.2300">
    <property type="match status" value="1"/>
</dbReference>
<dbReference type="InterPro" id="IPR001789">
    <property type="entry name" value="Sig_transdc_resp-reg_receiver"/>
</dbReference>
<accession>A0ABY4C9W3</accession>
<evidence type="ECO:0000259" key="2">
    <source>
        <dbReference type="PROSITE" id="PS50110"/>
    </source>
</evidence>
<dbReference type="InterPro" id="IPR052048">
    <property type="entry name" value="ST_Response_Regulator"/>
</dbReference>
<feature type="modified residue" description="4-aspartylphosphate" evidence="1">
    <location>
        <position position="62"/>
    </location>
</feature>
<dbReference type="PANTHER" id="PTHR43228">
    <property type="entry name" value="TWO-COMPONENT RESPONSE REGULATOR"/>
    <property type="match status" value="1"/>
</dbReference>
<dbReference type="RefSeq" id="WP_243538299.1">
    <property type="nucleotide sequence ID" value="NZ_CP093442.1"/>
</dbReference>
<reference evidence="3" key="1">
    <citation type="submission" date="2022-03" db="EMBL/GenBank/DDBJ databases">
        <title>Genome Identification and Characterization of new species Bdellovibrio reynosense LBG001 sp. nov. from a Mexico soil sample.</title>
        <authorList>
            <person name="Camilli A."/>
            <person name="Ajao Y."/>
            <person name="Guo X."/>
        </authorList>
    </citation>
    <scope>NUCLEOTIDE SEQUENCE</scope>
    <source>
        <strain evidence="3">LBG001</strain>
    </source>
</reference>
<protein>
    <submittedName>
        <fullName evidence="3">Response regulator</fullName>
    </submittedName>
</protein>
<dbReference type="Pfam" id="PF00072">
    <property type="entry name" value="Response_reg"/>
    <property type="match status" value="1"/>
</dbReference>
<organism evidence="3 4">
    <name type="scientific">Bdellovibrio reynosensis</name>
    <dbReference type="NCBI Taxonomy" id="2835041"/>
    <lineage>
        <taxon>Bacteria</taxon>
        <taxon>Pseudomonadati</taxon>
        <taxon>Bdellovibrionota</taxon>
        <taxon>Bdellovibrionia</taxon>
        <taxon>Bdellovibrionales</taxon>
        <taxon>Pseudobdellovibrionaceae</taxon>
        <taxon>Bdellovibrio</taxon>
    </lineage>
</organism>
<evidence type="ECO:0000313" key="3">
    <source>
        <dbReference type="EMBL" id="UOF01695.1"/>
    </source>
</evidence>
<name>A0ABY4C9W3_9BACT</name>
<dbReference type="PANTHER" id="PTHR43228:SF1">
    <property type="entry name" value="TWO-COMPONENT RESPONSE REGULATOR ARR22"/>
    <property type="match status" value="1"/>
</dbReference>
<gene>
    <name evidence="3" type="ORF">MNR06_01845</name>
</gene>
<dbReference type="SUPFAM" id="SSF52172">
    <property type="entry name" value="CheY-like"/>
    <property type="match status" value="1"/>
</dbReference>
<keyword evidence="1" id="KW-0597">Phosphoprotein</keyword>
<proteinExistence type="predicted"/>
<dbReference type="Proteomes" id="UP000830116">
    <property type="component" value="Chromosome"/>
</dbReference>
<evidence type="ECO:0000313" key="4">
    <source>
        <dbReference type="Proteomes" id="UP000830116"/>
    </source>
</evidence>
<dbReference type="PROSITE" id="PS50110">
    <property type="entry name" value="RESPONSE_REGULATORY"/>
    <property type="match status" value="1"/>
</dbReference>
<feature type="domain" description="Response regulatory" evidence="2">
    <location>
        <begin position="7"/>
        <end position="129"/>
    </location>
</feature>